<dbReference type="SUPFAM" id="SSF57701">
    <property type="entry name" value="Zn2/Cys6 DNA-binding domain"/>
    <property type="match status" value="1"/>
</dbReference>
<reference evidence="8" key="1">
    <citation type="journal article" date="2017" name="Nat. Microbiol.">
        <title>Global analysis of biosynthetic gene clusters reveals vast potential of secondary metabolite production in Penicillium species.</title>
        <authorList>
            <person name="Nielsen J.C."/>
            <person name="Grijseels S."/>
            <person name="Prigent S."/>
            <person name="Ji B."/>
            <person name="Dainat J."/>
            <person name="Nielsen K.F."/>
            <person name="Frisvad J.C."/>
            <person name="Workman M."/>
            <person name="Nielsen J."/>
        </authorList>
    </citation>
    <scope>NUCLEOTIDE SEQUENCE [LARGE SCALE GENOMIC DNA]</scope>
    <source>
        <strain evidence="8">IBT 31321</strain>
    </source>
</reference>
<dbReference type="EMBL" id="MDDG01000002">
    <property type="protein sequence ID" value="OQE44659.1"/>
    <property type="molecule type" value="Genomic_DNA"/>
</dbReference>
<accession>A0A1V6V2F4</accession>
<evidence type="ECO:0000256" key="4">
    <source>
        <dbReference type="ARBA" id="ARBA00023163"/>
    </source>
</evidence>
<evidence type="ECO:0000313" key="8">
    <source>
        <dbReference type="Proteomes" id="UP000191500"/>
    </source>
</evidence>
<dbReference type="Pfam" id="PF00172">
    <property type="entry name" value="Zn_clus"/>
    <property type="match status" value="1"/>
</dbReference>
<dbReference type="PANTHER" id="PTHR47655:SF2">
    <property type="entry name" value="QUINIC ACID UTILIZATION ACTIVATOR"/>
    <property type="match status" value="1"/>
</dbReference>
<dbReference type="PROSITE" id="PS00463">
    <property type="entry name" value="ZN2_CY6_FUNGAL_1"/>
    <property type="match status" value="1"/>
</dbReference>
<keyword evidence="4" id="KW-0804">Transcription</keyword>
<organism evidence="7 8">
    <name type="scientific">Penicillium coprophilum</name>
    <dbReference type="NCBI Taxonomy" id="36646"/>
    <lineage>
        <taxon>Eukaryota</taxon>
        <taxon>Fungi</taxon>
        <taxon>Dikarya</taxon>
        <taxon>Ascomycota</taxon>
        <taxon>Pezizomycotina</taxon>
        <taxon>Eurotiomycetes</taxon>
        <taxon>Eurotiomycetidae</taxon>
        <taxon>Eurotiales</taxon>
        <taxon>Aspergillaceae</taxon>
        <taxon>Penicillium</taxon>
    </lineage>
</organism>
<dbReference type="STRING" id="36646.A0A1V6V2F4"/>
<dbReference type="GO" id="GO:0003677">
    <property type="term" value="F:DNA binding"/>
    <property type="evidence" value="ECO:0007669"/>
    <property type="project" value="UniProtKB-KW"/>
</dbReference>
<dbReference type="InterPro" id="IPR052783">
    <property type="entry name" value="Metabolic/Drug-Res_Regulator"/>
</dbReference>
<keyword evidence="3" id="KW-0238">DNA-binding</keyword>
<keyword evidence="8" id="KW-1185">Reference proteome</keyword>
<comment type="caution">
    <text evidence="7">The sequence shown here is derived from an EMBL/GenBank/DDBJ whole genome shotgun (WGS) entry which is preliminary data.</text>
</comment>
<dbReference type="Gene3D" id="4.10.240.10">
    <property type="entry name" value="Zn(2)-C6 fungal-type DNA-binding domain"/>
    <property type="match status" value="1"/>
</dbReference>
<evidence type="ECO:0000256" key="3">
    <source>
        <dbReference type="ARBA" id="ARBA00023125"/>
    </source>
</evidence>
<evidence type="ECO:0000256" key="1">
    <source>
        <dbReference type="ARBA" id="ARBA00022723"/>
    </source>
</evidence>
<proteinExistence type="predicted"/>
<dbReference type="InterPro" id="IPR001138">
    <property type="entry name" value="Zn2Cys6_DnaBD"/>
</dbReference>
<protein>
    <recommendedName>
        <fullName evidence="6">Zn(2)-C6 fungal-type domain-containing protein</fullName>
    </recommendedName>
</protein>
<dbReference type="CDD" id="cd00067">
    <property type="entry name" value="GAL4"/>
    <property type="match status" value="1"/>
</dbReference>
<dbReference type="SMART" id="SM00066">
    <property type="entry name" value="GAL4"/>
    <property type="match status" value="1"/>
</dbReference>
<keyword evidence="1" id="KW-0479">Metal-binding</keyword>
<evidence type="ECO:0000259" key="6">
    <source>
        <dbReference type="PROSITE" id="PS50048"/>
    </source>
</evidence>
<evidence type="ECO:0000256" key="2">
    <source>
        <dbReference type="ARBA" id="ARBA00023015"/>
    </source>
</evidence>
<dbReference type="GO" id="GO:0045944">
    <property type="term" value="P:positive regulation of transcription by RNA polymerase II"/>
    <property type="evidence" value="ECO:0007669"/>
    <property type="project" value="TreeGrafter"/>
</dbReference>
<dbReference type="PROSITE" id="PS50048">
    <property type="entry name" value="ZN2_CY6_FUNGAL_2"/>
    <property type="match status" value="1"/>
</dbReference>
<keyword evidence="2" id="KW-0805">Transcription regulation</keyword>
<evidence type="ECO:0000313" key="7">
    <source>
        <dbReference type="EMBL" id="OQE44659.1"/>
    </source>
</evidence>
<dbReference type="AlphaFoldDB" id="A0A1V6V2F4"/>
<feature type="domain" description="Zn(2)-C6 fungal-type" evidence="6">
    <location>
        <begin position="15"/>
        <end position="45"/>
    </location>
</feature>
<evidence type="ECO:0000256" key="5">
    <source>
        <dbReference type="ARBA" id="ARBA00023242"/>
    </source>
</evidence>
<gene>
    <name evidence="7" type="ORF">PENCOP_c002G09025</name>
</gene>
<dbReference type="CDD" id="cd12148">
    <property type="entry name" value="fungal_TF_MHR"/>
    <property type="match status" value="1"/>
</dbReference>
<dbReference type="InterPro" id="IPR007219">
    <property type="entry name" value="XnlR_reg_dom"/>
</dbReference>
<dbReference type="Pfam" id="PF04082">
    <property type="entry name" value="Fungal_trans"/>
    <property type="match status" value="1"/>
</dbReference>
<dbReference type="InterPro" id="IPR036864">
    <property type="entry name" value="Zn2-C6_fun-type_DNA-bd_sf"/>
</dbReference>
<dbReference type="Proteomes" id="UP000191500">
    <property type="component" value="Unassembled WGS sequence"/>
</dbReference>
<name>A0A1V6V2F4_9EURO</name>
<dbReference type="GO" id="GO:0000981">
    <property type="term" value="F:DNA-binding transcription factor activity, RNA polymerase II-specific"/>
    <property type="evidence" value="ECO:0007669"/>
    <property type="project" value="InterPro"/>
</dbReference>
<keyword evidence="5" id="KW-0539">Nucleus</keyword>
<dbReference type="GO" id="GO:0008270">
    <property type="term" value="F:zinc ion binding"/>
    <property type="evidence" value="ECO:0007669"/>
    <property type="project" value="InterPro"/>
</dbReference>
<sequence>MPSARPSKRQRICRACDQCRRRKSKCDGGQPACSICRTANRTCSYQSGGGRRGLAPGYVRSLETVLGLFLEHVPNSEKTVHDLLTKSRNNDHFLSRDPATTWRQSQLAKNLSKLIENDPQESLTTAAHDESEWDTLETINTIDVITAGTEPATSGLNEPLMQQDIPKTEIGQPDCVFLPFPLDTLSMLENYFTYTHCWFPILERRDLFRTMHTSLGPEASPSHVSSLILWAVVAYESSTKNGTDSKQPDPLQIQQSICGRVMTQSKNLELGHIQAIIVLSLLQMKLGDVKNAWRLAGQASRMLATLPMTSKNNRHRNTFHGCILLDNILSAVLNKAPCMSLEEQQKEGPINEDDIEEWDVWSVPQRTSEGGYQNAPKGPLRALSIFNNLHQVMMYLARILYMSTPLLCADERELPATLQAVEALQKVFVEKYPHTKGPEYNNPPLLTLHLTCLFVKLDSLKRSPTLDMTEKALVVNLVQSSVNLLDRYLEITGAVQLSPLLCCFALQCQQCFNIVYPDIDSNERRALENRLRLYLQKLEAGMGTLQISGNVQSQRIENVRMDAPSNGFVHPSELQMLETHPENSIIASANSAVDTCAISILQSPTGATFAETEGFDALFEEMVTSIPMNRQQPLFAQNLGFYAGDLDRDFLEQLQQPADG</sequence>
<dbReference type="PANTHER" id="PTHR47655">
    <property type="entry name" value="QUINIC ACID UTILIZATION ACTIVATOR"/>
    <property type="match status" value="1"/>
</dbReference>
<dbReference type="GO" id="GO:0006351">
    <property type="term" value="P:DNA-templated transcription"/>
    <property type="evidence" value="ECO:0007669"/>
    <property type="project" value="InterPro"/>
</dbReference>